<evidence type="ECO:0008006" key="4">
    <source>
        <dbReference type="Google" id="ProtNLM"/>
    </source>
</evidence>
<name>C8XAW7_NAKMY</name>
<gene>
    <name evidence="2" type="ordered locus">Namu_3033</name>
</gene>
<dbReference type="EMBL" id="CP001737">
    <property type="protein sequence ID" value="ACV79370.1"/>
    <property type="molecule type" value="Genomic_DNA"/>
</dbReference>
<keyword evidence="3" id="KW-1185">Reference proteome</keyword>
<evidence type="ECO:0000256" key="1">
    <source>
        <dbReference type="SAM" id="MobiDB-lite"/>
    </source>
</evidence>
<proteinExistence type="predicted"/>
<reference evidence="3" key="1">
    <citation type="submission" date="2009-09" db="EMBL/GenBank/DDBJ databases">
        <title>The complete genome of Nakamurella multipartita DSM 44233.</title>
        <authorList>
            <consortium name="US DOE Joint Genome Institute (JGI-PGF)"/>
            <person name="Lucas S."/>
            <person name="Copeland A."/>
            <person name="Lapidus A."/>
            <person name="Glavina del Rio T."/>
            <person name="Dalin E."/>
            <person name="Tice H."/>
            <person name="Bruce D."/>
            <person name="Goodwin L."/>
            <person name="Pitluck S."/>
            <person name="Kyrpides N."/>
            <person name="Mavromatis K."/>
            <person name="Ivanova N."/>
            <person name="Ovchinnikova G."/>
            <person name="Sims D."/>
            <person name="Meincke L."/>
            <person name="Brettin T."/>
            <person name="Detter J.C."/>
            <person name="Han C."/>
            <person name="Larimer F."/>
            <person name="Land M."/>
            <person name="Hauser L."/>
            <person name="Markowitz V."/>
            <person name="Cheng J.-F."/>
            <person name="Hugenholtz P."/>
            <person name="Woyke T."/>
            <person name="Wu D."/>
            <person name="Klenk H.-P."/>
            <person name="Eisen J.A."/>
        </authorList>
    </citation>
    <scope>NUCLEOTIDE SEQUENCE [LARGE SCALE GENOMIC DNA]</scope>
    <source>
        <strain evidence="3">ATCC 700099 / DSM 44233 / CIP 104796 / JCM 9543 / NBRC 105858 / Y-104</strain>
    </source>
</reference>
<accession>C8XAW7</accession>
<evidence type="ECO:0000313" key="2">
    <source>
        <dbReference type="EMBL" id="ACV79370.1"/>
    </source>
</evidence>
<feature type="region of interest" description="Disordered" evidence="1">
    <location>
        <begin position="59"/>
        <end position="94"/>
    </location>
</feature>
<dbReference type="KEGG" id="nml:Namu_3033"/>
<dbReference type="Proteomes" id="UP000002218">
    <property type="component" value="Chromosome"/>
</dbReference>
<sequence length="257" mass="25886">MKSALALPDSARADRYGELMRRHLVLAAALTGVLAVSACSSDTGTRRTVTAVVTVSSGDAAASGSEQPAASESAPPTDSASPSPESSAAASSSPAVSAAPIVTGIDPLKVDCGAIISADDVKKSLNADIPNDRLKVNVAEVNTDAGQTGSVRCLYGLSADKKTGQITLRLTSYTDAAAAQKQVGVTVQNETDNGGQISQTTVNGYPATIALRDGGLIVMSYDNWTLAIAAPASVDAATLTTGLPQLAGAALTRIIKS</sequence>
<organism evidence="2 3">
    <name type="scientific">Nakamurella multipartita (strain ATCC 700099 / DSM 44233 / CIP 104796 / JCM 9543 / NBRC 105858 / Y-104)</name>
    <name type="common">Microsphaera multipartita</name>
    <dbReference type="NCBI Taxonomy" id="479431"/>
    <lineage>
        <taxon>Bacteria</taxon>
        <taxon>Bacillati</taxon>
        <taxon>Actinomycetota</taxon>
        <taxon>Actinomycetes</taxon>
        <taxon>Nakamurellales</taxon>
        <taxon>Nakamurellaceae</taxon>
        <taxon>Nakamurella</taxon>
    </lineage>
</organism>
<dbReference type="AlphaFoldDB" id="C8XAW7"/>
<reference evidence="2 3" key="2">
    <citation type="journal article" date="2010" name="Stand. Genomic Sci.">
        <title>Complete genome sequence of Nakamurella multipartita type strain (Y-104).</title>
        <authorList>
            <person name="Tice H."/>
            <person name="Mayilraj S."/>
            <person name="Sims D."/>
            <person name="Lapidus A."/>
            <person name="Nolan M."/>
            <person name="Lucas S."/>
            <person name="Glavina Del Rio T."/>
            <person name="Copeland A."/>
            <person name="Cheng J.F."/>
            <person name="Meincke L."/>
            <person name="Bruce D."/>
            <person name="Goodwin L."/>
            <person name="Pitluck S."/>
            <person name="Ivanova N."/>
            <person name="Mavromatis K."/>
            <person name="Ovchinnikova G."/>
            <person name="Pati A."/>
            <person name="Chen A."/>
            <person name="Palaniappan K."/>
            <person name="Land M."/>
            <person name="Hauser L."/>
            <person name="Chang Y.J."/>
            <person name="Jeffries C.D."/>
            <person name="Detter J.C."/>
            <person name="Brettin T."/>
            <person name="Rohde M."/>
            <person name="Goker M."/>
            <person name="Bristow J."/>
            <person name="Eisen J.A."/>
            <person name="Markowitz V."/>
            <person name="Hugenholtz P."/>
            <person name="Kyrpides N.C."/>
            <person name="Klenk H.P."/>
            <person name="Chen F."/>
        </authorList>
    </citation>
    <scope>NUCLEOTIDE SEQUENCE [LARGE SCALE GENOMIC DNA]</scope>
    <source>
        <strain evidence="3">ATCC 700099 / DSM 44233 / CIP 104796 / JCM 9543 / NBRC 105858 / Y-104</strain>
    </source>
</reference>
<evidence type="ECO:0000313" key="3">
    <source>
        <dbReference type="Proteomes" id="UP000002218"/>
    </source>
</evidence>
<dbReference type="HOGENOM" id="CLU_1081085_0_0_11"/>
<dbReference type="InParanoid" id="C8XAW7"/>
<protein>
    <recommendedName>
        <fullName evidence="4">DUF3558 domain-containing protein</fullName>
    </recommendedName>
</protein>